<name>E9HIK0_DAPPU</name>
<dbReference type="HOGENOM" id="CLU_1125502_0_0_1"/>
<protein>
    <recommendedName>
        <fullName evidence="3">FLYWCH-type domain-containing protein</fullName>
    </recommendedName>
</protein>
<keyword evidence="2" id="KW-1185">Reference proteome</keyword>
<organism evidence="1 2">
    <name type="scientific">Daphnia pulex</name>
    <name type="common">Water flea</name>
    <dbReference type="NCBI Taxonomy" id="6669"/>
    <lineage>
        <taxon>Eukaryota</taxon>
        <taxon>Metazoa</taxon>
        <taxon>Ecdysozoa</taxon>
        <taxon>Arthropoda</taxon>
        <taxon>Crustacea</taxon>
        <taxon>Branchiopoda</taxon>
        <taxon>Diplostraca</taxon>
        <taxon>Cladocera</taxon>
        <taxon>Anomopoda</taxon>
        <taxon>Daphniidae</taxon>
        <taxon>Daphnia</taxon>
    </lineage>
</organism>
<evidence type="ECO:0000313" key="2">
    <source>
        <dbReference type="Proteomes" id="UP000000305"/>
    </source>
</evidence>
<evidence type="ECO:0008006" key="3">
    <source>
        <dbReference type="Google" id="ProtNLM"/>
    </source>
</evidence>
<gene>
    <name evidence="1" type="ORF">DAPPUDRAFT_330107</name>
</gene>
<dbReference type="AlphaFoldDB" id="E9HIK0"/>
<dbReference type="EMBL" id="GL732655">
    <property type="protein sequence ID" value="EFX68448.1"/>
    <property type="molecule type" value="Genomic_DNA"/>
</dbReference>
<sequence>MSDALSPILDSEQIIGNESSTSVDQPLAFDLPVTLSLRSPSISPVNLQRAAARPMMSRTDSLESDEVYERFLDSLDGSRGSLPDPLLERSTDNLRPNFQRNLPSTPNFKIVERSLKTKTSCLLDGLGYKYTLKNKGKNRNPWPEYWRCTNRNMKKLNKYGEKTLTSCPAYVKRQRDGNFQMIHEHTHDGEELLEVKVRVYKKVKCKALRQKFDSAKDIVEEVLLNEYEKESGGFPVISLLPTLLAIY</sequence>
<dbReference type="PANTHER" id="PTHR20956:SF12">
    <property type="entry name" value="FLYWCH-TYPE DOMAIN-CONTAINING PROTEIN"/>
    <property type="match status" value="1"/>
</dbReference>
<dbReference type="Gene3D" id="2.20.25.240">
    <property type="match status" value="1"/>
</dbReference>
<reference evidence="1 2" key="1">
    <citation type="journal article" date="2011" name="Science">
        <title>The ecoresponsive genome of Daphnia pulex.</title>
        <authorList>
            <person name="Colbourne J.K."/>
            <person name="Pfrender M.E."/>
            <person name="Gilbert D."/>
            <person name="Thomas W.K."/>
            <person name="Tucker A."/>
            <person name="Oakley T.H."/>
            <person name="Tokishita S."/>
            <person name="Aerts A."/>
            <person name="Arnold G.J."/>
            <person name="Basu M.K."/>
            <person name="Bauer D.J."/>
            <person name="Caceres C.E."/>
            <person name="Carmel L."/>
            <person name="Casola C."/>
            <person name="Choi J.H."/>
            <person name="Detter J.C."/>
            <person name="Dong Q."/>
            <person name="Dusheyko S."/>
            <person name="Eads B.D."/>
            <person name="Frohlich T."/>
            <person name="Geiler-Samerotte K.A."/>
            <person name="Gerlach D."/>
            <person name="Hatcher P."/>
            <person name="Jogdeo S."/>
            <person name="Krijgsveld J."/>
            <person name="Kriventseva E.V."/>
            <person name="Kultz D."/>
            <person name="Laforsch C."/>
            <person name="Lindquist E."/>
            <person name="Lopez J."/>
            <person name="Manak J.R."/>
            <person name="Muller J."/>
            <person name="Pangilinan J."/>
            <person name="Patwardhan R.P."/>
            <person name="Pitluck S."/>
            <person name="Pritham E.J."/>
            <person name="Rechtsteiner A."/>
            <person name="Rho M."/>
            <person name="Rogozin I.B."/>
            <person name="Sakarya O."/>
            <person name="Salamov A."/>
            <person name="Schaack S."/>
            <person name="Shapiro H."/>
            <person name="Shiga Y."/>
            <person name="Skalitzky C."/>
            <person name="Smith Z."/>
            <person name="Souvorov A."/>
            <person name="Sung W."/>
            <person name="Tang Z."/>
            <person name="Tsuchiya D."/>
            <person name="Tu H."/>
            <person name="Vos H."/>
            <person name="Wang M."/>
            <person name="Wolf Y.I."/>
            <person name="Yamagata H."/>
            <person name="Yamada T."/>
            <person name="Ye Y."/>
            <person name="Shaw J.R."/>
            <person name="Andrews J."/>
            <person name="Crease T.J."/>
            <person name="Tang H."/>
            <person name="Lucas S.M."/>
            <person name="Robertson H.M."/>
            <person name="Bork P."/>
            <person name="Koonin E.V."/>
            <person name="Zdobnov E.M."/>
            <person name="Grigoriev I.V."/>
            <person name="Lynch M."/>
            <person name="Boore J.L."/>
        </authorList>
    </citation>
    <scope>NUCLEOTIDE SEQUENCE [LARGE SCALE GENOMIC DNA]</scope>
</reference>
<accession>E9HIK0</accession>
<evidence type="ECO:0000313" key="1">
    <source>
        <dbReference type="EMBL" id="EFX68448.1"/>
    </source>
</evidence>
<dbReference type="PANTHER" id="PTHR20956">
    <property type="entry name" value="HEH2P"/>
    <property type="match status" value="1"/>
</dbReference>
<dbReference type="PhylomeDB" id="E9HIK0"/>
<dbReference type="Proteomes" id="UP000000305">
    <property type="component" value="Unassembled WGS sequence"/>
</dbReference>
<proteinExistence type="predicted"/>
<dbReference type="InParanoid" id="E9HIK0"/>
<dbReference type="KEGG" id="dpx:DAPPUDRAFT_330107"/>